<evidence type="ECO:0000259" key="2">
    <source>
        <dbReference type="Pfam" id="PF20151"/>
    </source>
</evidence>
<keyword evidence="1" id="KW-0472">Membrane</keyword>
<protein>
    <recommendedName>
        <fullName evidence="2">DUF6533 domain-containing protein</fullName>
    </recommendedName>
</protein>
<accession>A0A0C9WFM4</accession>
<gene>
    <name evidence="3" type="ORF">HYDPIDRAFT_28303</name>
</gene>
<dbReference type="InterPro" id="IPR045340">
    <property type="entry name" value="DUF6533"/>
</dbReference>
<sequence>MTRVQSAFAALQLNNYFSVAMATAVTYDYILTFPREIEHKMRPWAAISMLFLAVRYLSFPAAMIGAFYGSSFVSGPNSGTVIFLSLTDLTMVMRVYAMYSKSRIVLAVILMVYIPVTIILIIFNGIFCSLKTHISGTG</sequence>
<feature type="domain" description="DUF6533" evidence="2">
    <location>
        <begin position="16"/>
        <end position="59"/>
    </location>
</feature>
<dbReference type="OrthoDB" id="3038503at2759"/>
<evidence type="ECO:0000313" key="4">
    <source>
        <dbReference type="Proteomes" id="UP000053820"/>
    </source>
</evidence>
<evidence type="ECO:0000313" key="3">
    <source>
        <dbReference type="EMBL" id="KIJ64961.1"/>
    </source>
</evidence>
<feature type="transmembrane region" description="Helical" evidence="1">
    <location>
        <begin position="80"/>
        <end position="97"/>
    </location>
</feature>
<proteinExistence type="predicted"/>
<keyword evidence="1" id="KW-1133">Transmembrane helix</keyword>
<feature type="transmembrane region" description="Helical" evidence="1">
    <location>
        <begin position="44"/>
        <end position="68"/>
    </location>
</feature>
<dbReference type="EMBL" id="KN839845">
    <property type="protein sequence ID" value="KIJ64961.1"/>
    <property type="molecule type" value="Genomic_DNA"/>
</dbReference>
<dbReference type="AlphaFoldDB" id="A0A0C9WFM4"/>
<organism evidence="3 4">
    <name type="scientific">Hydnomerulius pinastri MD-312</name>
    <dbReference type="NCBI Taxonomy" id="994086"/>
    <lineage>
        <taxon>Eukaryota</taxon>
        <taxon>Fungi</taxon>
        <taxon>Dikarya</taxon>
        <taxon>Basidiomycota</taxon>
        <taxon>Agaricomycotina</taxon>
        <taxon>Agaricomycetes</taxon>
        <taxon>Agaricomycetidae</taxon>
        <taxon>Boletales</taxon>
        <taxon>Boletales incertae sedis</taxon>
        <taxon>Leucogyrophana</taxon>
    </lineage>
</organism>
<keyword evidence="1" id="KW-0812">Transmembrane</keyword>
<feature type="transmembrane region" description="Helical" evidence="1">
    <location>
        <begin position="104"/>
        <end position="127"/>
    </location>
</feature>
<dbReference type="Pfam" id="PF20151">
    <property type="entry name" value="DUF6533"/>
    <property type="match status" value="1"/>
</dbReference>
<keyword evidence="4" id="KW-1185">Reference proteome</keyword>
<dbReference type="HOGENOM" id="CLU_1855532_0_0_1"/>
<evidence type="ECO:0000256" key="1">
    <source>
        <dbReference type="SAM" id="Phobius"/>
    </source>
</evidence>
<reference evidence="3 4" key="1">
    <citation type="submission" date="2014-04" db="EMBL/GenBank/DDBJ databases">
        <title>Evolutionary Origins and Diversification of the Mycorrhizal Mutualists.</title>
        <authorList>
            <consortium name="DOE Joint Genome Institute"/>
            <consortium name="Mycorrhizal Genomics Consortium"/>
            <person name="Kohler A."/>
            <person name="Kuo A."/>
            <person name="Nagy L.G."/>
            <person name="Floudas D."/>
            <person name="Copeland A."/>
            <person name="Barry K.W."/>
            <person name="Cichocki N."/>
            <person name="Veneault-Fourrey C."/>
            <person name="LaButti K."/>
            <person name="Lindquist E.A."/>
            <person name="Lipzen A."/>
            <person name="Lundell T."/>
            <person name="Morin E."/>
            <person name="Murat C."/>
            <person name="Riley R."/>
            <person name="Ohm R."/>
            <person name="Sun H."/>
            <person name="Tunlid A."/>
            <person name="Henrissat B."/>
            <person name="Grigoriev I.V."/>
            <person name="Hibbett D.S."/>
            <person name="Martin F."/>
        </authorList>
    </citation>
    <scope>NUCLEOTIDE SEQUENCE [LARGE SCALE GENOMIC DNA]</scope>
    <source>
        <strain evidence="3 4">MD-312</strain>
    </source>
</reference>
<dbReference type="Proteomes" id="UP000053820">
    <property type="component" value="Unassembled WGS sequence"/>
</dbReference>
<name>A0A0C9WFM4_9AGAM</name>